<evidence type="ECO:0000313" key="3">
    <source>
        <dbReference type="WBParaSite" id="SBAD_0001237901-mRNA-1"/>
    </source>
</evidence>
<dbReference type="EMBL" id="UZAM01016720">
    <property type="protein sequence ID" value="VDP44473.1"/>
    <property type="molecule type" value="Genomic_DNA"/>
</dbReference>
<reference evidence="1 2" key="2">
    <citation type="submission" date="2018-11" db="EMBL/GenBank/DDBJ databases">
        <authorList>
            <consortium name="Pathogen Informatics"/>
        </authorList>
    </citation>
    <scope>NUCLEOTIDE SEQUENCE [LARGE SCALE GENOMIC DNA]</scope>
</reference>
<dbReference type="OrthoDB" id="6501018at2759"/>
<dbReference type="AlphaFoldDB" id="A0A183J7Y1"/>
<evidence type="ECO:0000313" key="2">
    <source>
        <dbReference type="Proteomes" id="UP000270296"/>
    </source>
</evidence>
<gene>
    <name evidence="1" type="ORF">SBAD_LOCUS11979</name>
</gene>
<organism evidence="3">
    <name type="scientific">Soboliphyme baturini</name>
    <dbReference type="NCBI Taxonomy" id="241478"/>
    <lineage>
        <taxon>Eukaryota</taxon>
        <taxon>Metazoa</taxon>
        <taxon>Ecdysozoa</taxon>
        <taxon>Nematoda</taxon>
        <taxon>Enoplea</taxon>
        <taxon>Dorylaimia</taxon>
        <taxon>Dioctophymatida</taxon>
        <taxon>Dioctophymatoidea</taxon>
        <taxon>Soboliphymatidae</taxon>
        <taxon>Soboliphyme</taxon>
    </lineage>
</organism>
<name>A0A183J7Y1_9BILA</name>
<keyword evidence="2" id="KW-1185">Reference proteome</keyword>
<accession>A0A183J7Y1</accession>
<evidence type="ECO:0000313" key="1">
    <source>
        <dbReference type="EMBL" id="VDP44473.1"/>
    </source>
</evidence>
<reference evidence="3" key="1">
    <citation type="submission" date="2016-06" db="UniProtKB">
        <authorList>
            <consortium name="WormBaseParasite"/>
        </authorList>
    </citation>
    <scope>IDENTIFICATION</scope>
</reference>
<sequence length="451" mass="51233">MFLLNKLLRTFPINGSKAGNLLCLILAARPTTPYRLSQRVLLARGCHMMLGTSLNVTIDNTLPHWVRTATDIKIYQAKSDTELWDVCRSSEFTVSEVVSFLSALSKFIQPGSTVTVDQIQKPYSTLYEQYLSLQSGEVMLALRSLLTLGIPADDNLVNLLRIRLVACLHHFGLASLIMFACFHVRYATVSSDGRQCQQRLIEVISSQLDQVVEIKLLLLLMTKLDADLKLKNLLHKRMLFLLEAMDSEELLEFVQALSLKQQRMLPLLTYATERIGNAPETLLPKQAADLLSSLVRLNYRSLALSTKLCNDLKRHLCAITDSHLLNQIVFCIGMLRFDDEELLNRICEWYHKHDADLQPNDYCPLLVTLAHCNFRYTLIGELIDRVHRDGVQSDAQWLNFVWALSVLRLLSSDNAQSVLSPQFVSRILGELGFPNCLMFFLSSIFQRSSKI</sequence>
<protein>
    <submittedName>
        <fullName evidence="3">RAP domain-containing protein</fullName>
    </submittedName>
</protein>
<dbReference type="Proteomes" id="UP000270296">
    <property type="component" value="Unassembled WGS sequence"/>
</dbReference>
<proteinExistence type="predicted"/>
<dbReference type="WBParaSite" id="SBAD_0001237901-mRNA-1">
    <property type="protein sequence ID" value="SBAD_0001237901-mRNA-1"/>
    <property type="gene ID" value="SBAD_0001237901"/>
</dbReference>